<protein>
    <submittedName>
        <fullName evidence="4">Uncharacterized protein</fullName>
    </submittedName>
</protein>
<keyword evidence="3" id="KW-0812">Transmembrane</keyword>
<keyword evidence="5" id="KW-1185">Reference proteome</keyword>
<name>A0A9W7SXV7_9PEZI</name>
<accession>A0A9W7SXV7</accession>
<keyword evidence="3" id="KW-0472">Membrane</keyword>
<evidence type="ECO:0000313" key="4">
    <source>
        <dbReference type="EMBL" id="KAH9839576.1"/>
    </source>
</evidence>
<dbReference type="AlphaFoldDB" id="A0A9W7SXV7"/>
<comment type="caution">
    <text evidence="4">The sequence shown here is derived from an EMBL/GenBank/DDBJ whole genome shotgun (WGS) entry which is preliminary data.</text>
</comment>
<keyword evidence="1" id="KW-0175">Coiled coil</keyword>
<gene>
    <name evidence="4" type="ORF">Tdes44962_MAKER08091</name>
</gene>
<feature type="region of interest" description="Disordered" evidence="2">
    <location>
        <begin position="488"/>
        <end position="540"/>
    </location>
</feature>
<organism evidence="4 5">
    <name type="scientific">Teratosphaeria destructans</name>
    <dbReference type="NCBI Taxonomy" id="418781"/>
    <lineage>
        <taxon>Eukaryota</taxon>
        <taxon>Fungi</taxon>
        <taxon>Dikarya</taxon>
        <taxon>Ascomycota</taxon>
        <taxon>Pezizomycotina</taxon>
        <taxon>Dothideomycetes</taxon>
        <taxon>Dothideomycetidae</taxon>
        <taxon>Mycosphaerellales</taxon>
        <taxon>Teratosphaeriaceae</taxon>
        <taxon>Teratosphaeria</taxon>
    </lineage>
</organism>
<evidence type="ECO:0000256" key="3">
    <source>
        <dbReference type="SAM" id="Phobius"/>
    </source>
</evidence>
<reference evidence="4 5" key="1">
    <citation type="journal article" date="2018" name="IMA Fungus">
        <title>IMA Genome-F 10: Nine draft genome sequences of Claviceps purpurea s.lat., including C. arundinis, C. humidiphila, and C. cf. spartinae, pseudomolecules for the pitch canker pathogen Fusarium circinatum, draft genome of Davidsoniella eucalypti, Grosmannia galeiformis, Quambalaria eucalypti, and Teratosphaeria destructans.</title>
        <authorList>
            <person name="Wingfield B.D."/>
            <person name="Liu M."/>
            <person name="Nguyen H.D."/>
            <person name="Lane F.A."/>
            <person name="Morgan S.W."/>
            <person name="De Vos L."/>
            <person name="Wilken P.M."/>
            <person name="Duong T.A."/>
            <person name="Aylward J."/>
            <person name="Coetzee M.P."/>
            <person name="Dadej K."/>
            <person name="De Beer Z.W."/>
            <person name="Findlay W."/>
            <person name="Havenga M."/>
            <person name="Kolarik M."/>
            <person name="Menzies J.G."/>
            <person name="Naidoo K."/>
            <person name="Pochopski O."/>
            <person name="Shoukouhi P."/>
            <person name="Santana Q.C."/>
            <person name="Seifert K.A."/>
            <person name="Soal N."/>
            <person name="Steenkamp E.T."/>
            <person name="Tatham C.T."/>
            <person name="van der Nest M.A."/>
            <person name="Wingfield M.J."/>
        </authorList>
    </citation>
    <scope>NUCLEOTIDE SEQUENCE [LARGE SCALE GENOMIC DNA]</scope>
    <source>
        <strain evidence="4">CMW44962</strain>
    </source>
</reference>
<keyword evidence="3" id="KW-1133">Transmembrane helix</keyword>
<dbReference type="Proteomes" id="UP001138500">
    <property type="component" value="Unassembled WGS sequence"/>
</dbReference>
<evidence type="ECO:0000256" key="1">
    <source>
        <dbReference type="SAM" id="Coils"/>
    </source>
</evidence>
<feature type="region of interest" description="Disordered" evidence="2">
    <location>
        <begin position="605"/>
        <end position="631"/>
    </location>
</feature>
<sequence>MVRTPRLLRDLDRQFDRLLYSWMALPPLTQKLVVIAVGLLSTTTGYLLGRLLLSMMRAAPYVLLRLLPRSSPTTLHHPQPPEPTYRIPWPVHNHTHLPSTPNSLTPFLDRLASSLSSQLLPWSQDLPVSPPDPTSIRASHPAYRIRLLGEHLALTRQRIGLRSPTGIREWHLDYERRVRNADARNRDLWEQAVRLLGLMAYCGDDVEARVILEGVSGAVQRPGWADCAVWRVQRALGRVEGGLAGFAFEDVGKGVEEVCGVFSGLTEEITTGPWDPFHAEFEAVEAEAQETQREIAAHIARIADQEAAHALVSLALPAMASCRELHPRKPSFPWTAAAFPDPYAACLSHALTYNSSPGVYIPLSWSSPPPTNMTLPIPTTHTSTRFVPGDRGDFGTGVRLYKRSRATLFSNPIPDSEATLEELDFLFQEYLTALLTEMVVGAAGAGWEGVEAVCSQRRTTTWLDEAEEERFSVKGLMRKSFHFLSRLPEPFAGPPRPHTTDSNVGASEEDEEDEIDEDEIEPYDPHGAHLSTHLDPGEEEEEITAAQLDDWILRALKEEDLNLSAYSETERDFLRRAFVGVQGGVWGFWDAGMEGHWIMTWVEDEDEEGGQRGKEGGRRGKKMPGVPLDMGRSVGVLKRGWCGRRGRGGVGGE</sequence>
<feature type="compositionally biased region" description="Basic and acidic residues" evidence="2">
    <location>
        <begin position="609"/>
        <end position="618"/>
    </location>
</feature>
<feature type="transmembrane region" description="Helical" evidence="3">
    <location>
        <begin position="32"/>
        <end position="53"/>
    </location>
</feature>
<proteinExistence type="predicted"/>
<reference evidence="4 5" key="2">
    <citation type="journal article" date="2021" name="Curr. Genet.">
        <title>Genetic response to nitrogen starvation in the aggressive Eucalyptus foliar pathogen Teratosphaeria destructans.</title>
        <authorList>
            <person name="Havenga M."/>
            <person name="Wingfield B.D."/>
            <person name="Wingfield M.J."/>
            <person name="Dreyer L.L."/>
            <person name="Roets F."/>
            <person name="Aylward J."/>
        </authorList>
    </citation>
    <scope>NUCLEOTIDE SEQUENCE [LARGE SCALE GENOMIC DNA]</scope>
    <source>
        <strain evidence="4">CMW44962</strain>
    </source>
</reference>
<evidence type="ECO:0000256" key="2">
    <source>
        <dbReference type="SAM" id="MobiDB-lite"/>
    </source>
</evidence>
<dbReference type="EMBL" id="RIBY02000646">
    <property type="protein sequence ID" value="KAH9839576.1"/>
    <property type="molecule type" value="Genomic_DNA"/>
</dbReference>
<feature type="compositionally biased region" description="Acidic residues" evidence="2">
    <location>
        <begin position="507"/>
        <end position="522"/>
    </location>
</feature>
<evidence type="ECO:0000313" key="5">
    <source>
        <dbReference type="Proteomes" id="UP001138500"/>
    </source>
</evidence>
<feature type="coiled-coil region" evidence="1">
    <location>
        <begin position="281"/>
        <end position="308"/>
    </location>
</feature>